<feature type="signal peptide" evidence="2">
    <location>
        <begin position="1"/>
        <end position="15"/>
    </location>
</feature>
<feature type="compositionally biased region" description="Basic and acidic residues" evidence="1">
    <location>
        <begin position="100"/>
        <end position="120"/>
    </location>
</feature>
<evidence type="ECO:0000256" key="1">
    <source>
        <dbReference type="SAM" id="MobiDB-lite"/>
    </source>
</evidence>
<feature type="region of interest" description="Disordered" evidence="1">
    <location>
        <begin position="100"/>
        <end position="126"/>
    </location>
</feature>
<protein>
    <submittedName>
        <fullName evidence="3">Uncharacterized protein</fullName>
    </submittedName>
</protein>
<organism evidence="3 4">
    <name type="scientific">Alligator mississippiensis</name>
    <name type="common">American alligator</name>
    <dbReference type="NCBI Taxonomy" id="8496"/>
    <lineage>
        <taxon>Eukaryota</taxon>
        <taxon>Metazoa</taxon>
        <taxon>Chordata</taxon>
        <taxon>Craniata</taxon>
        <taxon>Vertebrata</taxon>
        <taxon>Euteleostomi</taxon>
        <taxon>Archelosauria</taxon>
        <taxon>Archosauria</taxon>
        <taxon>Crocodylia</taxon>
        <taxon>Alligatoridae</taxon>
        <taxon>Alligatorinae</taxon>
        <taxon>Alligator</taxon>
    </lineage>
</organism>
<keyword evidence="2" id="KW-0732">Signal</keyword>
<dbReference type="AlphaFoldDB" id="A0A151MEJ0"/>
<reference evidence="3 4" key="1">
    <citation type="journal article" date="2012" name="Genome Biol.">
        <title>Sequencing three crocodilian genomes to illuminate the evolution of archosaurs and amniotes.</title>
        <authorList>
            <person name="St John J.A."/>
            <person name="Braun E.L."/>
            <person name="Isberg S.R."/>
            <person name="Miles L.G."/>
            <person name="Chong A.Y."/>
            <person name="Gongora J."/>
            <person name="Dalzell P."/>
            <person name="Moran C."/>
            <person name="Bed'hom B."/>
            <person name="Abzhanov A."/>
            <person name="Burgess S.C."/>
            <person name="Cooksey A.M."/>
            <person name="Castoe T.A."/>
            <person name="Crawford N.G."/>
            <person name="Densmore L.D."/>
            <person name="Drew J.C."/>
            <person name="Edwards S.V."/>
            <person name="Faircloth B.C."/>
            <person name="Fujita M.K."/>
            <person name="Greenwold M.J."/>
            <person name="Hoffmann F.G."/>
            <person name="Howard J.M."/>
            <person name="Iguchi T."/>
            <person name="Janes D.E."/>
            <person name="Khan S.Y."/>
            <person name="Kohno S."/>
            <person name="de Koning A.J."/>
            <person name="Lance S.L."/>
            <person name="McCarthy F.M."/>
            <person name="McCormack J.E."/>
            <person name="Merchant M.E."/>
            <person name="Peterson D.G."/>
            <person name="Pollock D.D."/>
            <person name="Pourmand N."/>
            <person name="Raney B.J."/>
            <person name="Roessler K.A."/>
            <person name="Sanford J.R."/>
            <person name="Sawyer R.H."/>
            <person name="Schmidt C.J."/>
            <person name="Triplett E.W."/>
            <person name="Tuberville T.D."/>
            <person name="Venegas-Anaya M."/>
            <person name="Howard J.T."/>
            <person name="Jarvis E.D."/>
            <person name="Guillette L.J.Jr."/>
            <person name="Glenn T.C."/>
            <person name="Green R.E."/>
            <person name="Ray D.A."/>
        </authorList>
    </citation>
    <scope>NUCLEOTIDE SEQUENCE [LARGE SCALE GENOMIC DNA]</scope>
    <source>
        <strain evidence="3">KSC_2009_1</strain>
    </source>
</reference>
<feature type="chain" id="PRO_5011977734" evidence="2">
    <location>
        <begin position="16"/>
        <end position="126"/>
    </location>
</feature>
<evidence type="ECO:0000313" key="4">
    <source>
        <dbReference type="Proteomes" id="UP000050525"/>
    </source>
</evidence>
<name>A0A151MEJ0_ALLMI</name>
<proteinExistence type="predicted"/>
<evidence type="ECO:0000313" key="3">
    <source>
        <dbReference type="EMBL" id="KYO22942.1"/>
    </source>
</evidence>
<accession>A0A151MEJ0</accession>
<evidence type="ECO:0000256" key="2">
    <source>
        <dbReference type="SAM" id="SignalP"/>
    </source>
</evidence>
<comment type="caution">
    <text evidence="3">The sequence shown here is derived from an EMBL/GenBank/DDBJ whole genome shotgun (WGS) entry which is preliminary data.</text>
</comment>
<dbReference type="EMBL" id="AKHW03006215">
    <property type="protein sequence ID" value="KYO22942.1"/>
    <property type="molecule type" value="Genomic_DNA"/>
</dbReference>
<sequence length="126" mass="14117">MWASWGLVSLPATLTLDSWFWLIDQHVLVEEPLAARSAHGDYFYTLGAHSEESQFSSTEPARNAPAISEKLVNGERNQIGGIAFRRPQDWVPILISKLSREGSNEHKSEDRADLDGDRHLAFSSPQ</sequence>
<dbReference type="Proteomes" id="UP000050525">
    <property type="component" value="Unassembled WGS sequence"/>
</dbReference>
<keyword evidence="4" id="KW-1185">Reference proteome</keyword>
<gene>
    <name evidence="3" type="ORF">Y1Q_0005454</name>
</gene>